<dbReference type="Proteomes" id="UP000298416">
    <property type="component" value="Unassembled WGS sequence"/>
</dbReference>
<evidence type="ECO:0000313" key="1">
    <source>
        <dbReference type="EMBL" id="KAG6415863.1"/>
    </source>
</evidence>
<reference evidence="1" key="2">
    <citation type="submission" date="2020-08" db="EMBL/GenBank/DDBJ databases">
        <title>Plant Genome Project.</title>
        <authorList>
            <person name="Zhang R.-G."/>
        </authorList>
    </citation>
    <scope>NUCLEOTIDE SEQUENCE</scope>
    <source>
        <strain evidence="1">Huo1</strain>
        <tissue evidence="1">Leaf</tissue>
    </source>
</reference>
<dbReference type="InterPro" id="IPR010920">
    <property type="entry name" value="LSM_dom_sf"/>
</dbReference>
<dbReference type="EMBL" id="PNBA02000008">
    <property type="protein sequence ID" value="KAG6415863.1"/>
    <property type="molecule type" value="Genomic_DNA"/>
</dbReference>
<proteinExistence type="predicted"/>
<evidence type="ECO:0008006" key="3">
    <source>
        <dbReference type="Google" id="ProtNLM"/>
    </source>
</evidence>
<name>A0A8X8XPX9_SALSN</name>
<dbReference type="Gene3D" id="2.30.30.100">
    <property type="match status" value="1"/>
</dbReference>
<dbReference type="AlphaFoldDB" id="A0A8X8XPX9"/>
<sequence length="82" mass="9198">MPDVRLTGGSYESIVDWPMIHPVLEFSIFLGAVWPEQFSEGVDCVLEIFLSTEKLLVLLRDGRKLLGILRSFDQFGTAVNSP</sequence>
<gene>
    <name evidence="1" type="ORF">SASPL_123282</name>
</gene>
<protein>
    <recommendedName>
        <fullName evidence="3">U6 snRNA-associated Sm-like protein LSm1</fullName>
    </recommendedName>
</protein>
<accession>A0A8X8XPX9</accession>
<organism evidence="1">
    <name type="scientific">Salvia splendens</name>
    <name type="common">Scarlet sage</name>
    <dbReference type="NCBI Taxonomy" id="180675"/>
    <lineage>
        <taxon>Eukaryota</taxon>
        <taxon>Viridiplantae</taxon>
        <taxon>Streptophyta</taxon>
        <taxon>Embryophyta</taxon>
        <taxon>Tracheophyta</taxon>
        <taxon>Spermatophyta</taxon>
        <taxon>Magnoliopsida</taxon>
        <taxon>eudicotyledons</taxon>
        <taxon>Gunneridae</taxon>
        <taxon>Pentapetalae</taxon>
        <taxon>asterids</taxon>
        <taxon>lamiids</taxon>
        <taxon>Lamiales</taxon>
        <taxon>Lamiaceae</taxon>
        <taxon>Nepetoideae</taxon>
        <taxon>Mentheae</taxon>
        <taxon>Salviinae</taxon>
        <taxon>Salvia</taxon>
        <taxon>Salvia subgen. Calosphace</taxon>
        <taxon>core Calosphace</taxon>
    </lineage>
</organism>
<comment type="caution">
    <text evidence="1">The sequence shown here is derived from an EMBL/GenBank/DDBJ whole genome shotgun (WGS) entry which is preliminary data.</text>
</comment>
<keyword evidence="2" id="KW-1185">Reference proteome</keyword>
<evidence type="ECO:0000313" key="2">
    <source>
        <dbReference type="Proteomes" id="UP000298416"/>
    </source>
</evidence>
<dbReference type="SUPFAM" id="SSF50182">
    <property type="entry name" value="Sm-like ribonucleoproteins"/>
    <property type="match status" value="1"/>
</dbReference>
<reference evidence="1" key="1">
    <citation type="submission" date="2018-01" db="EMBL/GenBank/DDBJ databases">
        <authorList>
            <person name="Mao J.F."/>
        </authorList>
    </citation>
    <scope>NUCLEOTIDE SEQUENCE</scope>
    <source>
        <strain evidence="1">Huo1</strain>
        <tissue evidence="1">Leaf</tissue>
    </source>
</reference>